<feature type="signal peptide" evidence="1">
    <location>
        <begin position="1"/>
        <end position="23"/>
    </location>
</feature>
<keyword evidence="1" id="KW-0732">Signal</keyword>
<evidence type="ECO:0000313" key="3">
    <source>
        <dbReference type="Proteomes" id="UP001055804"/>
    </source>
</evidence>
<gene>
    <name evidence="2" type="ORF">NJQ99_06245</name>
</gene>
<comment type="caution">
    <text evidence="2">The sequence shown here is derived from an EMBL/GenBank/DDBJ whole genome shotgun (WGS) entry which is preliminary data.</text>
</comment>
<dbReference type="InterPro" id="IPR032347">
    <property type="entry name" value="DUF4864"/>
</dbReference>
<proteinExistence type="predicted"/>
<name>A0A9J6P8H7_9PROT</name>
<organism evidence="2 3">
    <name type="scientific">Futiania mangrovi</name>
    <dbReference type="NCBI Taxonomy" id="2959716"/>
    <lineage>
        <taxon>Bacteria</taxon>
        <taxon>Pseudomonadati</taxon>
        <taxon>Pseudomonadota</taxon>
        <taxon>Alphaproteobacteria</taxon>
        <taxon>Futianiales</taxon>
        <taxon>Futianiaceae</taxon>
        <taxon>Futiania</taxon>
    </lineage>
</organism>
<feature type="chain" id="PRO_5039896043" evidence="1">
    <location>
        <begin position="24"/>
        <end position="142"/>
    </location>
</feature>
<dbReference type="Proteomes" id="UP001055804">
    <property type="component" value="Unassembled WGS sequence"/>
</dbReference>
<keyword evidence="3" id="KW-1185">Reference proteome</keyword>
<sequence length="142" mass="15736">MRIVRTILGCVFVMLIAIAPARAQVSDADVGAIRGVISEQIDAFRAGDAVRAFSYASPAIRNQFRDPGTFMDMVRTGYAPVYRATATEFLEIRYGRRGPEQDVYIVGADGKPVIARYFMQQQSDGTWRINGVVLRDAKDLVT</sequence>
<dbReference type="AlphaFoldDB" id="A0A9J6P8H7"/>
<evidence type="ECO:0000313" key="2">
    <source>
        <dbReference type="EMBL" id="MCP1336004.1"/>
    </source>
</evidence>
<evidence type="ECO:0000256" key="1">
    <source>
        <dbReference type="SAM" id="SignalP"/>
    </source>
</evidence>
<reference evidence="2" key="1">
    <citation type="submission" date="2022-06" db="EMBL/GenBank/DDBJ databases">
        <title>Isolation and Genomics of Futiania mangrovii gen. nov., sp. nov., a Rare and Metabolically-versatile member in the Class Alphaproteobacteria.</title>
        <authorList>
            <person name="Liu L."/>
            <person name="Huang W.-C."/>
            <person name="Pan J."/>
            <person name="Li J."/>
            <person name="Huang Y."/>
            <person name="Du H."/>
            <person name="Liu Y."/>
            <person name="Li M."/>
        </authorList>
    </citation>
    <scope>NUCLEOTIDE SEQUENCE</scope>
    <source>
        <strain evidence="2">FT118</strain>
    </source>
</reference>
<dbReference type="EMBL" id="JAMZFT010000001">
    <property type="protein sequence ID" value="MCP1336004.1"/>
    <property type="molecule type" value="Genomic_DNA"/>
</dbReference>
<protein>
    <submittedName>
        <fullName evidence="2">DUF4864 domain-containing protein</fullName>
    </submittedName>
</protein>
<accession>A0A9J6P8H7</accession>
<dbReference type="RefSeq" id="WP_269331924.1">
    <property type="nucleotide sequence ID" value="NZ_JAMZFT010000001.1"/>
</dbReference>
<dbReference type="Pfam" id="PF16156">
    <property type="entry name" value="DUF4864"/>
    <property type="match status" value="1"/>
</dbReference>